<evidence type="ECO:0000313" key="3">
    <source>
        <dbReference type="Proteomes" id="UP000294325"/>
    </source>
</evidence>
<accession>A0A4P7BW63</accession>
<keyword evidence="1" id="KW-1133">Transmembrane helix</keyword>
<dbReference type="Pfam" id="PF05137">
    <property type="entry name" value="PilN"/>
    <property type="match status" value="1"/>
</dbReference>
<gene>
    <name evidence="2" type="ORF">E3U44_02715</name>
</gene>
<dbReference type="InterPro" id="IPR043129">
    <property type="entry name" value="ATPase_NBD"/>
</dbReference>
<proteinExistence type="predicted"/>
<dbReference type="OrthoDB" id="5621075at2"/>
<dbReference type="Proteomes" id="UP000294325">
    <property type="component" value="Chromosome"/>
</dbReference>
<dbReference type="InterPro" id="IPR005883">
    <property type="entry name" value="PilM"/>
</dbReference>
<dbReference type="PANTHER" id="PTHR40278:SF1">
    <property type="entry name" value="DNA UTILIZATION PROTEIN HOFN"/>
    <property type="match status" value="1"/>
</dbReference>
<dbReference type="InterPro" id="IPR007813">
    <property type="entry name" value="PilN"/>
</dbReference>
<dbReference type="InterPro" id="IPR052534">
    <property type="entry name" value="Extracell_DNA_Util/SecSys_Comp"/>
</dbReference>
<keyword evidence="3" id="KW-1185">Reference proteome</keyword>
<reference evidence="2 3" key="1">
    <citation type="submission" date="2019-03" db="EMBL/GenBank/DDBJ databases">
        <title>The genome sequence of Nitrosococcus wardiae strain D1FHST reveals the archetypal metabolic capacity of ammonia-oxidizing Gammaproteobacteria.</title>
        <authorList>
            <person name="Wang L."/>
            <person name="Lim C.K."/>
            <person name="Hanson T.E."/>
            <person name="Dang H."/>
            <person name="Klotz M.G."/>
        </authorList>
    </citation>
    <scope>NUCLEOTIDE SEQUENCE [LARGE SCALE GENOMIC DNA]</scope>
    <source>
        <strain evidence="2 3">D1FHS</strain>
    </source>
</reference>
<dbReference type="Pfam" id="PF11104">
    <property type="entry name" value="PilM_2"/>
    <property type="match status" value="1"/>
</dbReference>
<keyword evidence="1" id="KW-0812">Transmembrane</keyword>
<evidence type="ECO:0000313" key="2">
    <source>
        <dbReference type="EMBL" id="QBQ53537.1"/>
    </source>
</evidence>
<keyword evidence="1" id="KW-0472">Membrane</keyword>
<sequence length="358" mass="40752">MGAQALSKNVLSSFNISGFLSWWGQGLLCCLPSGVRQLFWHETTRLVLEPQGKGVRLHRERGESKEDLGFYNGIERGDERFEGKDKVLVFRLSPEQTLSKPITLPLAAEENLRQVLGFEMERHTPFATNQVYYDFEVIKRSLEAHHLIVRLVVVPRRILDEWLERLSHWGLQPAIVDVMGTGPGRINLLPDEKRSSRSKALPRINMALSLLLMVFTGAALLFPLWQERSVVIDLMSKVSAAQEKAEAVIAIRQRLEKAIEASEFLVEEKEQYPSAVEFLYELTRILPDGIWLQQLDFTRGKIKVRGEATEASALIPILEASPYFQDVQFRSPVTTNARTGRDRFYITAQLPKLESLPL</sequence>
<evidence type="ECO:0000256" key="1">
    <source>
        <dbReference type="SAM" id="Phobius"/>
    </source>
</evidence>
<dbReference type="AlphaFoldDB" id="A0A4P7BW63"/>
<dbReference type="Gene3D" id="3.30.1490.300">
    <property type="match status" value="1"/>
</dbReference>
<dbReference type="Gene3D" id="3.30.420.40">
    <property type="match status" value="1"/>
</dbReference>
<organism evidence="2 3">
    <name type="scientific">Nitrosococcus wardiae</name>
    <dbReference type="NCBI Taxonomy" id="1814290"/>
    <lineage>
        <taxon>Bacteria</taxon>
        <taxon>Pseudomonadati</taxon>
        <taxon>Pseudomonadota</taxon>
        <taxon>Gammaproteobacteria</taxon>
        <taxon>Chromatiales</taxon>
        <taxon>Chromatiaceae</taxon>
        <taxon>Nitrosococcus</taxon>
    </lineage>
</organism>
<protein>
    <submittedName>
        <fullName evidence="2">Twitching motility protein PilT</fullName>
    </submittedName>
</protein>
<dbReference type="PANTHER" id="PTHR40278">
    <property type="entry name" value="DNA UTILIZATION PROTEIN HOFN"/>
    <property type="match status" value="1"/>
</dbReference>
<feature type="transmembrane region" description="Helical" evidence="1">
    <location>
        <begin position="204"/>
        <end position="225"/>
    </location>
</feature>
<dbReference type="RefSeq" id="WP_134356551.1">
    <property type="nucleotide sequence ID" value="NZ_CP038033.1"/>
</dbReference>
<dbReference type="SUPFAM" id="SSF53067">
    <property type="entry name" value="Actin-like ATPase domain"/>
    <property type="match status" value="1"/>
</dbReference>
<dbReference type="EMBL" id="CP038033">
    <property type="protein sequence ID" value="QBQ53537.1"/>
    <property type="molecule type" value="Genomic_DNA"/>
</dbReference>
<dbReference type="KEGG" id="nwr:E3U44_02715"/>
<name>A0A4P7BW63_9GAMM</name>